<dbReference type="Proteomes" id="UP000257143">
    <property type="component" value="Unassembled WGS sequence"/>
</dbReference>
<dbReference type="HAMAP" id="MF_00724">
    <property type="entry name" value="FliE"/>
    <property type="match status" value="1"/>
</dbReference>
<evidence type="ECO:0000256" key="3">
    <source>
        <dbReference type="ARBA" id="ARBA00023143"/>
    </source>
</evidence>
<dbReference type="GO" id="GO:0003774">
    <property type="term" value="F:cytoskeletal motor activity"/>
    <property type="evidence" value="ECO:0007669"/>
    <property type="project" value="InterPro"/>
</dbReference>
<dbReference type="GO" id="GO:0005198">
    <property type="term" value="F:structural molecule activity"/>
    <property type="evidence" value="ECO:0007669"/>
    <property type="project" value="UniProtKB-UniRule"/>
</dbReference>
<dbReference type="InterPro" id="IPR001624">
    <property type="entry name" value="FliE"/>
</dbReference>
<dbReference type="GO" id="GO:0009425">
    <property type="term" value="C:bacterial-type flagellum basal body"/>
    <property type="evidence" value="ECO:0007669"/>
    <property type="project" value="UniProtKB-SubCell"/>
</dbReference>
<evidence type="ECO:0000256" key="4">
    <source>
        <dbReference type="HAMAP-Rule" id="MF_00724"/>
    </source>
</evidence>
<evidence type="ECO:0000256" key="5">
    <source>
        <dbReference type="NCBIfam" id="TIGR00205"/>
    </source>
</evidence>
<dbReference type="PANTHER" id="PTHR34653:SF1">
    <property type="entry name" value="FLAGELLAR HOOK-BASAL BODY COMPLEX PROTEIN FLIE"/>
    <property type="match status" value="1"/>
</dbReference>
<reference evidence="7" key="1">
    <citation type="submission" date="2017-11" db="EMBL/GenBank/DDBJ databases">
        <authorList>
            <person name="Zhu W."/>
        </authorList>
    </citation>
    <scope>NUCLEOTIDE SEQUENCE [LARGE SCALE GENOMIC DNA]</scope>
    <source>
        <strain evidence="7">CAU 1183</strain>
    </source>
</reference>
<dbReference type="GO" id="GO:0071973">
    <property type="term" value="P:bacterial-type flagellum-dependent cell motility"/>
    <property type="evidence" value="ECO:0007669"/>
    <property type="project" value="InterPro"/>
</dbReference>
<dbReference type="EMBL" id="PIOC01000012">
    <property type="protein sequence ID" value="RDW19633.1"/>
    <property type="molecule type" value="Genomic_DNA"/>
</dbReference>
<evidence type="ECO:0000313" key="7">
    <source>
        <dbReference type="Proteomes" id="UP000257143"/>
    </source>
</evidence>
<keyword evidence="6" id="KW-0969">Cilium</keyword>
<dbReference type="PANTHER" id="PTHR34653">
    <property type="match status" value="1"/>
</dbReference>
<comment type="subcellular location">
    <subcellularLocation>
        <location evidence="1 4">Bacterial flagellum basal body</location>
    </subcellularLocation>
</comment>
<evidence type="ECO:0000256" key="1">
    <source>
        <dbReference type="ARBA" id="ARBA00004117"/>
    </source>
</evidence>
<dbReference type="OrthoDB" id="9812413at2"/>
<accession>A0A3D8PU27</accession>
<dbReference type="AlphaFoldDB" id="A0A3D8PU27"/>
<dbReference type="PRINTS" id="PR01006">
    <property type="entry name" value="FLGHOOKFLIE"/>
</dbReference>
<evidence type="ECO:0000256" key="2">
    <source>
        <dbReference type="ARBA" id="ARBA00009272"/>
    </source>
</evidence>
<dbReference type="NCBIfam" id="TIGR00205">
    <property type="entry name" value="fliE"/>
    <property type="match status" value="1"/>
</dbReference>
<proteinExistence type="inferred from homology"/>
<keyword evidence="7" id="KW-1185">Reference proteome</keyword>
<keyword evidence="6" id="KW-0966">Cell projection</keyword>
<keyword evidence="6" id="KW-0282">Flagellum</keyword>
<organism evidence="6 7">
    <name type="scientific">Oceanobacillus arenosus</name>
    <dbReference type="NCBI Taxonomy" id="1229153"/>
    <lineage>
        <taxon>Bacteria</taxon>
        <taxon>Bacillati</taxon>
        <taxon>Bacillota</taxon>
        <taxon>Bacilli</taxon>
        <taxon>Bacillales</taxon>
        <taxon>Bacillaceae</taxon>
        <taxon>Oceanobacillus</taxon>
    </lineage>
</organism>
<keyword evidence="3 4" id="KW-0975">Bacterial flagellum</keyword>
<sequence length="101" mass="11067">MNTLFNNVAQVNPTQRISTNAMTAPKTVQTNFADTLKGAIENLNDTQIESDKATEALAAGNIDDIHNVMISAQKASITLETTVQIQKKVIDAYNEVMRMQV</sequence>
<protein>
    <recommendedName>
        <fullName evidence="4 5">Flagellar hook-basal body complex protein FliE</fullName>
    </recommendedName>
</protein>
<name>A0A3D8PU27_9BACI</name>
<comment type="caution">
    <text evidence="6">The sequence shown here is derived from an EMBL/GenBank/DDBJ whole genome shotgun (WGS) entry which is preliminary data.</text>
</comment>
<evidence type="ECO:0000313" key="6">
    <source>
        <dbReference type="EMBL" id="RDW19633.1"/>
    </source>
</evidence>
<comment type="similarity">
    <text evidence="2 4">Belongs to the FliE family.</text>
</comment>
<gene>
    <name evidence="4" type="primary">fliE</name>
    <name evidence="6" type="ORF">CWR48_07090</name>
</gene>
<dbReference type="Pfam" id="PF02049">
    <property type="entry name" value="FliE"/>
    <property type="match status" value="1"/>
</dbReference>